<evidence type="ECO:0000313" key="5">
    <source>
        <dbReference type="Proteomes" id="UP000238479"/>
    </source>
</evidence>
<dbReference type="GO" id="GO:0008270">
    <property type="term" value="F:zinc ion binding"/>
    <property type="evidence" value="ECO:0007669"/>
    <property type="project" value="UniProtKB-KW"/>
</dbReference>
<keyword evidence="5" id="KW-1185">Reference proteome</keyword>
<keyword evidence="2" id="KW-0732">Signal</keyword>
<feature type="signal peptide" evidence="2">
    <location>
        <begin position="1"/>
        <end position="20"/>
    </location>
</feature>
<dbReference type="CDD" id="cd16448">
    <property type="entry name" value="RING-H2"/>
    <property type="match status" value="1"/>
</dbReference>
<reference evidence="4 5" key="1">
    <citation type="journal article" date="2018" name="Nat. Genet.">
        <title>The Rosa genome provides new insights in the design of modern roses.</title>
        <authorList>
            <person name="Bendahmane M."/>
        </authorList>
    </citation>
    <scope>NUCLEOTIDE SEQUENCE [LARGE SCALE GENOMIC DNA]</scope>
    <source>
        <strain evidence="5">cv. Old Blush</strain>
    </source>
</reference>
<evidence type="ECO:0000256" key="2">
    <source>
        <dbReference type="SAM" id="SignalP"/>
    </source>
</evidence>
<dbReference type="PROSITE" id="PS50089">
    <property type="entry name" value="ZF_RING_2"/>
    <property type="match status" value="1"/>
</dbReference>
<keyword evidence="1" id="KW-0862">Zinc</keyword>
<organism evidence="4 5">
    <name type="scientific">Rosa chinensis</name>
    <name type="common">China rose</name>
    <dbReference type="NCBI Taxonomy" id="74649"/>
    <lineage>
        <taxon>Eukaryota</taxon>
        <taxon>Viridiplantae</taxon>
        <taxon>Streptophyta</taxon>
        <taxon>Embryophyta</taxon>
        <taxon>Tracheophyta</taxon>
        <taxon>Spermatophyta</taxon>
        <taxon>Magnoliopsida</taxon>
        <taxon>eudicotyledons</taxon>
        <taxon>Gunneridae</taxon>
        <taxon>Pentapetalae</taxon>
        <taxon>rosids</taxon>
        <taxon>fabids</taxon>
        <taxon>Rosales</taxon>
        <taxon>Rosaceae</taxon>
        <taxon>Rosoideae</taxon>
        <taxon>Rosoideae incertae sedis</taxon>
        <taxon>Rosa</taxon>
    </lineage>
</organism>
<dbReference type="Proteomes" id="UP000238479">
    <property type="component" value="Chromosome 3"/>
</dbReference>
<comment type="caution">
    <text evidence="4">The sequence shown here is derived from an EMBL/GenBank/DDBJ whole genome shotgun (WGS) entry which is preliminary data.</text>
</comment>
<dbReference type="EMBL" id="PDCK01000041">
    <property type="protein sequence ID" value="PRQ43055.1"/>
    <property type="molecule type" value="Genomic_DNA"/>
</dbReference>
<evidence type="ECO:0000259" key="3">
    <source>
        <dbReference type="PROSITE" id="PS50089"/>
    </source>
</evidence>
<accession>A0A2P6R9F9</accession>
<dbReference type="SUPFAM" id="SSF57850">
    <property type="entry name" value="RING/U-box"/>
    <property type="match status" value="1"/>
</dbReference>
<dbReference type="Gramene" id="PRQ43055">
    <property type="protein sequence ID" value="PRQ43055"/>
    <property type="gene ID" value="RchiOBHm_Chr3g0464271"/>
</dbReference>
<dbReference type="InterPro" id="IPR013083">
    <property type="entry name" value="Znf_RING/FYVE/PHD"/>
</dbReference>
<keyword evidence="1" id="KW-0863">Zinc-finger</keyword>
<keyword evidence="1" id="KW-0479">Metal-binding</keyword>
<feature type="domain" description="RING-type" evidence="3">
    <location>
        <begin position="163"/>
        <end position="197"/>
    </location>
</feature>
<dbReference type="InterPro" id="IPR001841">
    <property type="entry name" value="Znf_RING"/>
</dbReference>
<sequence>MDLLPLTLSLFKLSVHCVGSATNIVYGIPRLVTQKQTSVPLDMLPYQKRGFTRQIAQYLSTMGVPEDEQFSIIARVFEVIEDKPVLRLPITLAMADVTVRTTPDGPDVSLFGSQMKIDEATWELMERYRNGDPLANYRDPMIVEALDFVLLDSLEPAIRQTPCLLCKESPDHFVRLPCSHLHHKSCIFRWLGSCHLCPSLVPT</sequence>
<evidence type="ECO:0000256" key="1">
    <source>
        <dbReference type="PROSITE-ProRule" id="PRU00175"/>
    </source>
</evidence>
<name>A0A2P6R9F9_ROSCH</name>
<dbReference type="Gene3D" id="3.30.40.10">
    <property type="entry name" value="Zinc/RING finger domain, C3HC4 (zinc finger)"/>
    <property type="match status" value="1"/>
</dbReference>
<proteinExistence type="predicted"/>
<protein>
    <submittedName>
        <fullName evidence="4">Putative transcription factor C2H2 family</fullName>
    </submittedName>
</protein>
<dbReference type="AlphaFoldDB" id="A0A2P6R9F9"/>
<feature type="chain" id="PRO_5015153071" evidence="2">
    <location>
        <begin position="21"/>
        <end position="203"/>
    </location>
</feature>
<gene>
    <name evidence="4" type="ORF">RchiOBHm_Chr3g0464271</name>
</gene>
<evidence type="ECO:0000313" key="4">
    <source>
        <dbReference type="EMBL" id="PRQ43055.1"/>
    </source>
</evidence>